<feature type="domain" description="Treble clef zinc finger" evidence="2">
    <location>
        <begin position="84"/>
        <end position="135"/>
    </location>
</feature>
<evidence type="ECO:0000313" key="3">
    <source>
        <dbReference type="EMBL" id="MCL3998117.1"/>
    </source>
</evidence>
<feature type="region of interest" description="Disordered" evidence="1">
    <location>
        <begin position="495"/>
        <end position="523"/>
    </location>
</feature>
<gene>
    <name evidence="3" type="ORF">M4438_32220</name>
</gene>
<dbReference type="EMBL" id="JAMCCK010000057">
    <property type="protein sequence ID" value="MCL3998117.1"/>
    <property type="molecule type" value="Genomic_DNA"/>
</dbReference>
<dbReference type="Gene3D" id="3.40.960.10">
    <property type="entry name" value="VSR Endonuclease"/>
    <property type="match status" value="1"/>
</dbReference>
<comment type="caution">
    <text evidence="3">The sequence shown here is derived from an EMBL/GenBank/DDBJ whole genome shotgun (WGS) entry which is preliminary data.</text>
</comment>
<dbReference type="RefSeq" id="WP_249492816.1">
    <property type="nucleotide sequence ID" value="NZ_JAMCCK010000057.1"/>
</dbReference>
<dbReference type="Pfam" id="PF14311">
    <property type="entry name" value="DUF4379"/>
    <property type="match status" value="5"/>
</dbReference>
<keyword evidence="4" id="KW-1185">Reference proteome</keyword>
<sequence length="523" mass="58192">MTRRTRFLVNEHPAIAAQWHPDLNADLDLAQIGPGSHKAVFWQCDDGHVWQAQVHTRVAGTGCPQCAGYVPRGRTALSEHSPHLVAEWHPRNDASPDQFGPGSQRKVWWRCPVGHEYQARISNRSRGTGCPACARAGRDAPARRLADMPELFAQVDPDTAPADVAELLVNSRVRLGWRCSRGHRWEAKVSHRTVAGSGCPACARRRRAPALAEARPDLAAQWHPERNDGLTAEAVTAGSHRLVWWKCTVCAGEFRAKVFHRVRGMAACPSCSGPVRYQALSSESPELAALWHPSLNGALTPAEVTAGANVPVWWLCPAGHEPWSAQVAHVFMGRQGCPRCRKRTNVSRQETELFAELQLVLTGGEQQYPLQTPHGRYRLDMLFPADHGQAVAVEFDGSYWHRDAEERDRLKAESVEHHRPNWIVVRVREEPLRPTRQRDVVVPYLADPFTAASVVLEHLMQVTEWSDDIRQRAHAYAKGGCRLGAALAQRLINERQPTTPPADDRPAPQPDSGRITGVQSALW</sequence>
<reference evidence="3 4" key="1">
    <citation type="submission" date="2022-05" db="EMBL/GenBank/DDBJ databases">
        <title>Genome Resource of Streptomyces lavenduligriseus GA1-1, a Strain with Broad-Spectrum Antifungal Activity against Phytopathogenic Fungi.</title>
        <authorList>
            <person name="Qi D."/>
        </authorList>
    </citation>
    <scope>NUCLEOTIDE SEQUENCE [LARGE SCALE GENOMIC DNA]</scope>
    <source>
        <strain evidence="3 4">GA1-1</strain>
    </source>
</reference>
<evidence type="ECO:0000313" key="4">
    <source>
        <dbReference type="Proteomes" id="UP001202052"/>
    </source>
</evidence>
<organism evidence="3 4">
    <name type="scientific">Streptomyces lavenduligriseus</name>
    <dbReference type="NCBI Taxonomy" id="67315"/>
    <lineage>
        <taxon>Bacteria</taxon>
        <taxon>Bacillati</taxon>
        <taxon>Actinomycetota</taxon>
        <taxon>Actinomycetes</taxon>
        <taxon>Kitasatosporales</taxon>
        <taxon>Streptomycetaceae</taxon>
        <taxon>Streptomyces</taxon>
    </lineage>
</organism>
<proteinExistence type="predicted"/>
<feature type="domain" description="Treble clef zinc finger" evidence="2">
    <location>
        <begin position="218"/>
        <end position="273"/>
    </location>
</feature>
<feature type="domain" description="Treble clef zinc finger" evidence="2">
    <location>
        <begin position="287"/>
        <end position="343"/>
    </location>
</feature>
<evidence type="ECO:0000256" key="1">
    <source>
        <dbReference type="SAM" id="MobiDB-lite"/>
    </source>
</evidence>
<dbReference type="Proteomes" id="UP001202052">
    <property type="component" value="Unassembled WGS sequence"/>
</dbReference>
<feature type="domain" description="Treble clef zinc finger" evidence="2">
    <location>
        <begin position="15"/>
        <end position="68"/>
    </location>
</feature>
<name>A0ABT0P2Z0_9ACTN</name>
<accession>A0ABT0P2Z0</accession>
<dbReference type="PANTHER" id="PTHR37317:SF1">
    <property type="entry name" value="ZINC-RIBBON DOMAIN-CONTAINING PROTEIN-RELATED"/>
    <property type="match status" value="1"/>
</dbReference>
<dbReference type="PANTHER" id="PTHR37317">
    <property type="entry name" value="BLR8090 PROTEIN"/>
    <property type="match status" value="1"/>
</dbReference>
<feature type="domain" description="Treble clef zinc finger" evidence="2">
    <location>
        <begin position="156"/>
        <end position="205"/>
    </location>
</feature>
<dbReference type="InterPro" id="IPR025487">
    <property type="entry name" value="DUF4379"/>
</dbReference>
<protein>
    <submittedName>
        <fullName evidence="3">Zinc-ribbon domain-containing protein</fullName>
    </submittedName>
</protein>
<evidence type="ECO:0000259" key="2">
    <source>
        <dbReference type="Pfam" id="PF14311"/>
    </source>
</evidence>